<comment type="subcellular location">
    <subcellularLocation>
        <location evidence="2">Cell membrane</location>
    </subcellularLocation>
</comment>
<dbReference type="SMART" id="SM00387">
    <property type="entry name" value="HATPase_c"/>
    <property type="match status" value="1"/>
</dbReference>
<keyword evidence="7 15" id="KW-0418">Kinase</keyword>
<accession>A0A4R7V8H2</accession>
<dbReference type="CDD" id="cd00082">
    <property type="entry name" value="HisKA"/>
    <property type="match status" value="1"/>
</dbReference>
<reference evidence="15 16" key="1">
    <citation type="submission" date="2019-03" db="EMBL/GenBank/DDBJ databases">
        <title>Genomic Encyclopedia of Archaeal and Bacterial Type Strains, Phase II (KMG-II): from individual species to whole genera.</title>
        <authorList>
            <person name="Goeker M."/>
        </authorList>
    </citation>
    <scope>NUCLEOTIDE SEQUENCE [LARGE SCALE GENOMIC DNA]</scope>
    <source>
        <strain evidence="15 16">DSM 45499</strain>
    </source>
</reference>
<dbReference type="Proteomes" id="UP000294927">
    <property type="component" value="Unassembled WGS sequence"/>
</dbReference>
<comment type="catalytic activity">
    <reaction evidence="1">
        <text>ATP + protein L-histidine = ADP + protein N-phospho-L-histidine.</text>
        <dbReference type="EC" id="2.7.13.3"/>
    </reaction>
</comment>
<evidence type="ECO:0000256" key="7">
    <source>
        <dbReference type="ARBA" id="ARBA00022777"/>
    </source>
</evidence>
<evidence type="ECO:0000256" key="3">
    <source>
        <dbReference type="ARBA" id="ARBA00012438"/>
    </source>
</evidence>
<keyword evidence="8 11" id="KW-1133">Transmembrane helix</keyword>
<dbReference type="InterPro" id="IPR036890">
    <property type="entry name" value="HATPase_C_sf"/>
</dbReference>
<keyword evidence="9" id="KW-0902">Two-component regulatory system</keyword>
<evidence type="ECO:0000256" key="12">
    <source>
        <dbReference type="SAM" id="SignalP"/>
    </source>
</evidence>
<dbReference type="InterPro" id="IPR003660">
    <property type="entry name" value="HAMP_dom"/>
</dbReference>
<dbReference type="GO" id="GO:0005886">
    <property type="term" value="C:plasma membrane"/>
    <property type="evidence" value="ECO:0007669"/>
    <property type="project" value="UniProtKB-SubCell"/>
</dbReference>
<feature type="domain" description="Histidine kinase" evidence="13">
    <location>
        <begin position="245"/>
        <end position="463"/>
    </location>
</feature>
<feature type="transmembrane region" description="Helical" evidence="11">
    <location>
        <begin position="160"/>
        <end position="188"/>
    </location>
</feature>
<evidence type="ECO:0000256" key="10">
    <source>
        <dbReference type="ARBA" id="ARBA00023136"/>
    </source>
</evidence>
<keyword evidence="5" id="KW-0808">Transferase</keyword>
<dbReference type="SUPFAM" id="SSF47384">
    <property type="entry name" value="Homodimeric domain of signal transducing histidine kinase"/>
    <property type="match status" value="1"/>
</dbReference>
<dbReference type="Gene3D" id="6.10.340.10">
    <property type="match status" value="1"/>
</dbReference>
<evidence type="ECO:0000256" key="8">
    <source>
        <dbReference type="ARBA" id="ARBA00022989"/>
    </source>
</evidence>
<dbReference type="Gene3D" id="3.30.565.10">
    <property type="entry name" value="Histidine kinase-like ATPase, C-terminal domain"/>
    <property type="match status" value="1"/>
</dbReference>
<evidence type="ECO:0000256" key="6">
    <source>
        <dbReference type="ARBA" id="ARBA00022692"/>
    </source>
</evidence>
<dbReference type="InterPro" id="IPR003594">
    <property type="entry name" value="HATPase_dom"/>
</dbReference>
<dbReference type="InterPro" id="IPR036097">
    <property type="entry name" value="HisK_dim/P_sf"/>
</dbReference>
<dbReference type="PRINTS" id="PR00344">
    <property type="entry name" value="BCTRLSENSOR"/>
</dbReference>
<dbReference type="Pfam" id="PF00512">
    <property type="entry name" value="HisKA"/>
    <property type="match status" value="1"/>
</dbReference>
<dbReference type="Pfam" id="PF02518">
    <property type="entry name" value="HATPase_c"/>
    <property type="match status" value="1"/>
</dbReference>
<proteinExistence type="predicted"/>
<gene>
    <name evidence="15" type="ORF">CLV71_11324</name>
</gene>
<evidence type="ECO:0000259" key="13">
    <source>
        <dbReference type="PROSITE" id="PS50109"/>
    </source>
</evidence>
<keyword evidence="16" id="KW-1185">Reference proteome</keyword>
<evidence type="ECO:0000256" key="11">
    <source>
        <dbReference type="SAM" id="Phobius"/>
    </source>
</evidence>
<dbReference type="SUPFAM" id="SSF55874">
    <property type="entry name" value="ATPase domain of HSP90 chaperone/DNA topoisomerase II/histidine kinase"/>
    <property type="match status" value="1"/>
</dbReference>
<evidence type="ECO:0000259" key="14">
    <source>
        <dbReference type="PROSITE" id="PS50885"/>
    </source>
</evidence>
<dbReference type="SMART" id="SM00304">
    <property type="entry name" value="HAMP"/>
    <property type="match status" value="1"/>
</dbReference>
<dbReference type="Pfam" id="PF00672">
    <property type="entry name" value="HAMP"/>
    <property type="match status" value="1"/>
</dbReference>
<dbReference type="CDD" id="cd06225">
    <property type="entry name" value="HAMP"/>
    <property type="match status" value="1"/>
</dbReference>
<dbReference type="RefSeq" id="WP_133906365.1">
    <property type="nucleotide sequence ID" value="NZ_SOCP01000013.1"/>
</dbReference>
<evidence type="ECO:0000313" key="16">
    <source>
        <dbReference type="Proteomes" id="UP000294927"/>
    </source>
</evidence>
<feature type="chain" id="PRO_5020210148" description="histidine kinase" evidence="12">
    <location>
        <begin position="22"/>
        <end position="467"/>
    </location>
</feature>
<evidence type="ECO:0000256" key="1">
    <source>
        <dbReference type="ARBA" id="ARBA00000085"/>
    </source>
</evidence>
<dbReference type="EMBL" id="SOCP01000013">
    <property type="protein sequence ID" value="TDV44766.1"/>
    <property type="molecule type" value="Genomic_DNA"/>
</dbReference>
<dbReference type="PROSITE" id="PS50885">
    <property type="entry name" value="HAMP"/>
    <property type="match status" value="1"/>
</dbReference>
<keyword evidence="4" id="KW-0597">Phosphoprotein</keyword>
<keyword evidence="6 11" id="KW-0812">Transmembrane</keyword>
<evidence type="ECO:0000256" key="9">
    <source>
        <dbReference type="ARBA" id="ARBA00023012"/>
    </source>
</evidence>
<dbReference type="PANTHER" id="PTHR45436:SF5">
    <property type="entry name" value="SENSOR HISTIDINE KINASE TRCS"/>
    <property type="match status" value="1"/>
</dbReference>
<dbReference type="GO" id="GO:0000155">
    <property type="term" value="F:phosphorelay sensor kinase activity"/>
    <property type="evidence" value="ECO:0007669"/>
    <property type="project" value="InterPro"/>
</dbReference>
<sequence length="467" mass="48607">MRRRLLVVLLAFSALAVTAFAWPLLVSTAGERTQDFRIARTADLERIAAIAQQGTLDSTELAAELKAEVDAYHDLYADGVLVVDNTGGTIASGGLRLGDPDVADAVAKALKNQPATAPKDLRPWSSEHVLFAVPIGTDTRVSGAVVLRSSVTAAASDIGAAWLVVLGAALAAAVVCALLALFVARWVLRPLGELARGVLAVAAGEGAHVGDRLGPRELRALAASFNDMASAVTTAAEQQSRLVADASHELRNPIARLRLTVDSLVPYVTPAGEVPYGRIVAEVEELESLAGGLLDLAAADHGATELAAGGGSTDSCDATELLVERRETWLPVADRAGVRLSAPDSVDAVPLALSEIELKQVLDVAIDNAIKYAGSGAHVRLDCATGAEAGHVAITDDGPGLPEPEMAVATTRFWRSRRHHGGPGSGLGLAIAERLVTARGGTFRLRANRPRGLVVELTVPLAKETDP</sequence>
<dbReference type="CDD" id="cd00075">
    <property type="entry name" value="HATPase"/>
    <property type="match status" value="1"/>
</dbReference>
<dbReference type="InterPro" id="IPR003661">
    <property type="entry name" value="HisK_dim/P_dom"/>
</dbReference>
<dbReference type="SMART" id="SM00388">
    <property type="entry name" value="HisKA"/>
    <property type="match status" value="1"/>
</dbReference>
<protein>
    <recommendedName>
        <fullName evidence="3">histidine kinase</fullName>
        <ecNumber evidence="3">2.7.13.3</ecNumber>
    </recommendedName>
</protein>
<name>A0A4R7V8H2_9PSEU</name>
<evidence type="ECO:0000256" key="2">
    <source>
        <dbReference type="ARBA" id="ARBA00004236"/>
    </source>
</evidence>
<evidence type="ECO:0000256" key="4">
    <source>
        <dbReference type="ARBA" id="ARBA00022553"/>
    </source>
</evidence>
<dbReference type="InterPro" id="IPR050428">
    <property type="entry name" value="TCS_sensor_his_kinase"/>
</dbReference>
<comment type="caution">
    <text evidence="15">The sequence shown here is derived from an EMBL/GenBank/DDBJ whole genome shotgun (WGS) entry which is preliminary data.</text>
</comment>
<dbReference type="InterPro" id="IPR004358">
    <property type="entry name" value="Sig_transdc_His_kin-like_C"/>
</dbReference>
<dbReference type="PANTHER" id="PTHR45436">
    <property type="entry name" value="SENSOR HISTIDINE KINASE YKOH"/>
    <property type="match status" value="1"/>
</dbReference>
<dbReference type="OrthoDB" id="9786919at2"/>
<keyword evidence="12" id="KW-0732">Signal</keyword>
<organism evidence="15 16">
    <name type="scientific">Actinophytocola oryzae</name>
    <dbReference type="NCBI Taxonomy" id="502181"/>
    <lineage>
        <taxon>Bacteria</taxon>
        <taxon>Bacillati</taxon>
        <taxon>Actinomycetota</taxon>
        <taxon>Actinomycetes</taxon>
        <taxon>Pseudonocardiales</taxon>
        <taxon>Pseudonocardiaceae</taxon>
    </lineage>
</organism>
<evidence type="ECO:0000313" key="15">
    <source>
        <dbReference type="EMBL" id="TDV44766.1"/>
    </source>
</evidence>
<keyword evidence="10 11" id="KW-0472">Membrane</keyword>
<feature type="domain" description="HAMP" evidence="14">
    <location>
        <begin position="185"/>
        <end position="237"/>
    </location>
</feature>
<dbReference type="AlphaFoldDB" id="A0A4R7V8H2"/>
<evidence type="ECO:0000256" key="5">
    <source>
        <dbReference type="ARBA" id="ARBA00022679"/>
    </source>
</evidence>
<dbReference type="EC" id="2.7.13.3" evidence="3"/>
<dbReference type="Gene3D" id="1.10.287.130">
    <property type="match status" value="1"/>
</dbReference>
<dbReference type="PROSITE" id="PS50109">
    <property type="entry name" value="HIS_KIN"/>
    <property type="match status" value="1"/>
</dbReference>
<feature type="signal peptide" evidence="12">
    <location>
        <begin position="1"/>
        <end position="21"/>
    </location>
</feature>
<dbReference type="InterPro" id="IPR005467">
    <property type="entry name" value="His_kinase_dom"/>
</dbReference>